<dbReference type="InterPro" id="IPR050902">
    <property type="entry name" value="ABC_Transporter_SBP"/>
</dbReference>
<proteinExistence type="inferred from homology"/>
<evidence type="ECO:0000313" key="4">
    <source>
        <dbReference type="EMBL" id="BBH18110.1"/>
    </source>
</evidence>
<feature type="domain" description="Fe/B12 periplasmic-binding" evidence="3">
    <location>
        <begin position="56"/>
        <end position="305"/>
    </location>
</feature>
<evidence type="ECO:0000259" key="3">
    <source>
        <dbReference type="PROSITE" id="PS50983"/>
    </source>
</evidence>
<dbReference type="EMBL" id="AP019307">
    <property type="protein sequence ID" value="BBH18110.1"/>
    <property type="molecule type" value="Genomic_DNA"/>
</dbReference>
<dbReference type="KEGG" id="nbe:Back2_23970"/>
<dbReference type="RefSeq" id="WP_125569461.1">
    <property type="nucleotide sequence ID" value="NZ_AP019307.1"/>
</dbReference>
<dbReference type="OrthoDB" id="6495095at2"/>
<sequence length="307" mass="31628">MNRWTSARTAAAVAVLAAGLSACGTSTGSAGTTGGSFPVSVGSSTAAITLTAKPIRIVSLSATATEDLFAIGAGSQVVAVDKDSDYPASAPHTQLDAYQLNAEAVAAYKPDLVIEAGLTPAQVGQLTRLHIPVLIEPAAANLDEAYAQINELGKATGHVSEAADLVTSMKSKVASIIAQTPKTSGTFYYELDPTYYSVTSSTFVGQLFKMLDLTSIADRTSNAAGGYPQLSGEFVLKSNPGYVFLADSICCGQNAAKVGTRPGWSALSAVSGGRVIALNDDIASRWGPRVVDLLQTIADAIKTHPVK</sequence>
<dbReference type="AlphaFoldDB" id="A0A3G9IGD0"/>
<dbReference type="Proteomes" id="UP000271573">
    <property type="component" value="Chromosome"/>
</dbReference>
<keyword evidence="2" id="KW-0732">Signal</keyword>
<dbReference type="Pfam" id="PF01497">
    <property type="entry name" value="Peripla_BP_2"/>
    <property type="match status" value="1"/>
</dbReference>
<protein>
    <submittedName>
        <fullName evidence="4">ABC transporter substrate-binding protein</fullName>
    </submittedName>
</protein>
<dbReference type="Gene3D" id="3.40.50.1980">
    <property type="entry name" value="Nitrogenase molybdenum iron protein domain"/>
    <property type="match status" value="2"/>
</dbReference>
<evidence type="ECO:0000256" key="1">
    <source>
        <dbReference type="ARBA" id="ARBA00008814"/>
    </source>
</evidence>
<dbReference type="SUPFAM" id="SSF53807">
    <property type="entry name" value="Helical backbone' metal receptor"/>
    <property type="match status" value="1"/>
</dbReference>
<reference evidence="4 5" key="1">
    <citation type="submission" date="2018-11" db="EMBL/GenBank/DDBJ databases">
        <title>Complete genome sequence of Nocardioides baekrokdamisoli strain KCTC 39748.</title>
        <authorList>
            <person name="Kang S.W."/>
            <person name="Lee K.C."/>
            <person name="Kim K.K."/>
            <person name="Kim J.S."/>
            <person name="Kim D.S."/>
            <person name="Ko S.H."/>
            <person name="Yang S.H."/>
            <person name="Shin Y.K."/>
            <person name="Lee J.S."/>
        </authorList>
    </citation>
    <scope>NUCLEOTIDE SEQUENCE [LARGE SCALE GENOMIC DNA]</scope>
    <source>
        <strain evidence="4 5">KCTC 39748</strain>
    </source>
</reference>
<feature type="signal peptide" evidence="2">
    <location>
        <begin position="1"/>
        <end position="30"/>
    </location>
</feature>
<gene>
    <name evidence="4" type="ORF">Back2_23970</name>
</gene>
<evidence type="ECO:0000313" key="5">
    <source>
        <dbReference type="Proteomes" id="UP000271573"/>
    </source>
</evidence>
<dbReference type="PANTHER" id="PTHR30535:SF34">
    <property type="entry name" value="MOLYBDATE-BINDING PROTEIN MOLA"/>
    <property type="match status" value="1"/>
</dbReference>
<name>A0A3G9IGD0_9ACTN</name>
<dbReference type="PROSITE" id="PS50983">
    <property type="entry name" value="FE_B12_PBP"/>
    <property type="match status" value="1"/>
</dbReference>
<comment type="similarity">
    <text evidence="1">Belongs to the bacterial solute-binding protein 8 family.</text>
</comment>
<accession>A0A3G9IGD0</accession>
<dbReference type="PROSITE" id="PS51257">
    <property type="entry name" value="PROKAR_LIPOPROTEIN"/>
    <property type="match status" value="1"/>
</dbReference>
<dbReference type="InterPro" id="IPR002491">
    <property type="entry name" value="ABC_transptr_periplasmic_BD"/>
</dbReference>
<keyword evidence="5" id="KW-1185">Reference proteome</keyword>
<feature type="chain" id="PRO_5017942256" evidence="2">
    <location>
        <begin position="31"/>
        <end position="307"/>
    </location>
</feature>
<dbReference type="PANTHER" id="PTHR30535">
    <property type="entry name" value="VITAMIN B12-BINDING PROTEIN"/>
    <property type="match status" value="1"/>
</dbReference>
<dbReference type="GO" id="GO:0071281">
    <property type="term" value="P:cellular response to iron ion"/>
    <property type="evidence" value="ECO:0007669"/>
    <property type="project" value="TreeGrafter"/>
</dbReference>
<evidence type="ECO:0000256" key="2">
    <source>
        <dbReference type="SAM" id="SignalP"/>
    </source>
</evidence>
<organism evidence="4 5">
    <name type="scientific">Nocardioides baekrokdamisoli</name>
    <dbReference type="NCBI Taxonomy" id="1804624"/>
    <lineage>
        <taxon>Bacteria</taxon>
        <taxon>Bacillati</taxon>
        <taxon>Actinomycetota</taxon>
        <taxon>Actinomycetes</taxon>
        <taxon>Propionibacteriales</taxon>
        <taxon>Nocardioidaceae</taxon>
        <taxon>Nocardioides</taxon>
    </lineage>
</organism>